<dbReference type="HOGENOM" id="CLU_371522_0_0_1"/>
<dbReference type="AlphaFoldDB" id="Q54XG8"/>
<dbReference type="PhylomeDB" id="Q54XG8"/>
<dbReference type="PANTHER" id="PTHR32142:SF55">
    <property type="entry name" value="ANKYRIN REPEAT-CONTAINING PROTEIN-RELATED"/>
    <property type="match status" value="1"/>
</dbReference>
<dbReference type="InParanoid" id="Q54XG8"/>
<dbReference type="VEuPathDB" id="AmoebaDB:DDB_G0278977"/>
<evidence type="ECO:0000313" key="2">
    <source>
        <dbReference type="Proteomes" id="UP000002195"/>
    </source>
</evidence>
<sequence length="749" mass="89492">MELYYNKNILNRDIERNLTEKELEDYFNEGLLYIITKDYYEITNDEIKQIEIISNNKFSIKENEKEILKLILKNRNSNCFKFYFEKFGFTDEFDIEKNGIIIDYIFWNLNIKGLNKIIEKGFLKKVSLSTMGEINLSNDSIEFLELFLSQKKVVPINNNIDKWFKDIFSKIIIKAKLENDYTGLNKFQKIISNTDSLSNSYKRDIISNYQSLHLIDDFNIFKWFYQLFLQFEFKKPPNHSFIINSRDQVDFLIEKVYKEFDDINFRINFENYELVNYFIEKGKQVGKDFTQYQTDLLSSLFDRSLEKYDIETLKIISSLGLKFRSDSLLKFNEPLSKIQIIELINFLNSIEFNCFKKPIFYSLFYNLINLCKNNGLTSLDVKINFNCIPNDSLTIFITALTYSDTVLEFILNSKFTLYLKNFEKEITRNPIRNHACYKGIIDHHLLYENNIKLLISKFKPNELIYFSNVINSLYLNLLFSTQLNHNKSMSEVGNNFLKENINNLEKLFILNGIEINVTLSHVTRWLMLKSKSFNAYFQKFNSFLENKELCNEMVTLFSFNSILNSETSELFSKIRKLFFKYKSKNFKENLEFLLHYKYYDLVIEQIIQYEKKSKRSSFLGTMATIMPSSLPIEEFQKIQLETICNNIPRSEFISKLIDLSIKFDRFDIFKYLLSSHDNQNLLFDHFPILDKLKIEFLEFFLIYKNDLFVKLVETHLPYNFSKLKQNEICVNLLSKYLPSHYQMKEFFNK</sequence>
<reference evidence="1 2" key="1">
    <citation type="journal article" date="2005" name="Nature">
        <title>The genome of the social amoeba Dictyostelium discoideum.</title>
        <authorList>
            <consortium name="The Dictyostelium discoideum Sequencing Consortium"/>
            <person name="Eichinger L."/>
            <person name="Pachebat J.A."/>
            <person name="Glockner G."/>
            <person name="Rajandream M.A."/>
            <person name="Sucgang R."/>
            <person name="Berriman M."/>
            <person name="Song J."/>
            <person name="Olsen R."/>
            <person name="Szafranski K."/>
            <person name="Xu Q."/>
            <person name="Tunggal B."/>
            <person name="Kummerfeld S."/>
            <person name="Madera M."/>
            <person name="Konfortov B.A."/>
            <person name="Rivero F."/>
            <person name="Bankier A.T."/>
            <person name="Lehmann R."/>
            <person name="Hamlin N."/>
            <person name="Davies R."/>
            <person name="Gaudet P."/>
            <person name="Fey P."/>
            <person name="Pilcher K."/>
            <person name="Chen G."/>
            <person name="Saunders D."/>
            <person name="Sodergren E."/>
            <person name="Davis P."/>
            <person name="Kerhornou A."/>
            <person name="Nie X."/>
            <person name="Hall N."/>
            <person name="Anjard C."/>
            <person name="Hemphill L."/>
            <person name="Bason N."/>
            <person name="Farbrother P."/>
            <person name="Desany B."/>
            <person name="Just E."/>
            <person name="Morio T."/>
            <person name="Rost R."/>
            <person name="Churcher C."/>
            <person name="Cooper J."/>
            <person name="Haydock S."/>
            <person name="van Driessche N."/>
            <person name="Cronin A."/>
            <person name="Goodhead I."/>
            <person name="Muzny D."/>
            <person name="Mourier T."/>
            <person name="Pain A."/>
            <person name="Lu M."/>
            <person name="Harper D."/>
            <person name="Lindsay R."/>
            <person name="Hauser H."/>
            <person name="James K."/>
            <person name="Quiles M."/>
            <person name="Madan Babu M."/>
            <person name="Saito T."/>
            <person name="Buchrieser C."/>
            <person name="Wardroper A."/>
            <person name="Felder M."/>
            <person name="Thangavelu M."/>
            <person name="Johnson D."/>
            <person name="Knights A."/>
            <person name="Loulseged H."/>
            <person name="Mungall K."/>
            <person name="Oliver K."/>
            <person name="Price C."/>
            <person name="Quail M.A."/>
            <person name="Urushihara H."/>
            <person name="Hernandez J."/>
            <person name="Rabbinowitsch E."/>
            <person name="Steffen D."/>
            <person name="Sanders M."/>
            <person name="Ma J."/>
            <person name="Kohara Y."/>
            <person name="Sharp S."/>
            <person name="Simmonds M."/>
            <person name="Spiegler S."/>
            <person name="Tivey A."/>
            <person name="Sugano S."/>
            <person name="White B."/>
            <person name="Walker D."/>
            <person name="Woodward J."/>
            <person name="Winckler T."/>
            <person name="Tanaka Y."/>
            <person name="Shaulsky G."/>
            <person name="Schleicher M."/>
            <person name="Weinstock G."/>
            <person name="Rosenthal A."/>
            <person name="Cox E.C."/>
            <person name="Chisholm R.L."/>
            <person name="Gibbs R."/>
            <person name="Loomis W.F."/>
            <person name="Platzer M."/>
            <person name="Kay R.R."/>
            <person name="Williams J."/>
            <person name="Dear P.H."/>
            <person name="Noegel A.A."/>
            <person name="Barrell B."/>
            <person name="Kuspa A."/>
        </authorList>
    </citation>
    <scope>NUCLEOTIDE SEQUENCE [LARGE SCALE GENOMIC DNA]</scope>
    <source>
        <strain evidence="1 2">AX4</strain>
    </source>
</reference>
<keyword evidence="2" id="KW-1185">Reference proteome</keyword>
<evidence type="ECO:0000313" key="1">
    <source>
        <dbReference type="EMBL" id="EAL67910.1"/>
    </source>
</evidence>
<dbReference type="GeneID" id="8621808"/>
<dbReference type="KEGG" id="ddi:DDB_G0278977"/>
<dbReference type="RefSeq" id="XP_641882.1">
    <property type="nucleotide sequence ID" value="XM_636790.1"/>
</dbReference>
<comment type="caution">
    <text evidence="1">The sequence shown here is derived from an EMBL/GenBank/DDBJ whole genome shotgun (WGS) entry which is preliminary data.</text>
</comment>
<name>Q54XG8_DICDI</name>
<organism evidence="1 2">
    <name type="scientific">Dictyostelium discoideum</name>
    <name type="common">Social amoeba</name>
    <dbReference type="NCBI Taxonomy" id="44689"/>
    <lineage>
        <taxon>Eukaryota</taxon>
        <taxon>Amoebozoa</taxon>
        <taxon>Evosea</taxon>
        <taxon>Eumycetozoa</taxon>
        <taxon>Dictyostelia</taxon>
        <taxon>Dictyosteliales</taxon>
        <taxon>Dictyosteliaceae</taxon>
        <taxon>Dictyostelium</taxon>
    </lineage>
</organism>
<dbReference type="PANTHER" id="PTHR32142">
    <property type="entry name" value="B BOX-TYPE DOMAIN-CONTAINING PROTEIN-RELATED"/>
    <property type="match status" value="1"/>
</dbReference>
<dbReference type="dictyBase" id="DDB_G0278977"/>
<protein>
    <submittedName>
        <fullName evidence="1">Uncharacterized protein</fullName>
    </submittedName>
</protein>
<dbReference type="Proteomes" id="UP000002195">
    <property type="component" value="Unassembled WGS sequence"/>
</dbReference>
<proteinExistence type="predicted"/>
<accession>Q54XG8</accession>
<dbReference type="EMBL" id="AAFI02000026">
    <property type="protein sequence ID" value="EAL67910.1"/>
    <property type="molecule type" value="Genomic_DNA"/>
</dbReference>
<dbReference type="PaxDb" id="44689-DDB0215274"/>
<gene>
    <name evidence="1" type="ORF">DDB_G0278977</name>
</gene>